<keyword evidence="2" id="KW-0614">Plasmid</keyword>
<gene>
    <name evidence="2" type="ordered locus">MexAM1_p3METAp0004</name>
</gene>
<dbReference type="RefSeq" id="WP_012753493.1">
    <property type="nucleotide sequence ID" value="NC_012810.1"/>
</dbReference>
<evidence type="ECO:0000313" key="3">
    <source>
        <dbReference type="Proteomes" id="UP000009081"/>
    </source>
</evidence>
<dbReference type="EMBL" id="CP001514">
    <property type="protein sequence ID" value="ACS44179.1"/>
    <property type="molecule type" value="Genomic_DNA"/>
</dbReference>
<geneLocation type="plasmid" evidence="2 3">
    <name>p3META1</name>
</geneLocation>
<accession>C5B6U7</accession>
<evidence type="ECO:0000313" key="2">
    <source>
        <dbReference type="EMBL" id="ACS44179.1"/>
    </source>
</evidence>
<sequence>MQPETHLTATAEEAGALARICDAHGISPDNAGWALTGLRIAREQAPDIAAGKLGADPARLADSLRKARREGEREMRRSGATRAQVGAWAGGVEEAHAVATAALFTALEAARAGAFEAGQAMALDFLQRIGAEPDLVHVLPEAVEMAITAGEEAGRAQGLSTAFVEAFRIAFFRGTESVVRPFIDRLMEEERQAPARPSHVLTPGAAQRPSARRRLRPEDFGALPSQPRP</sequence>
<dbReference type="AlphaFoldDB" id="C5B6U7"/>
<dbReference type="Proteomes" id="UP000009081">
    <property type="component" value="Plasmid p3META1"/>
</dbReference>
<reference evidence="2 3" key="1">
    <citation type="journal article" date="2009" name="PLoS ONE">
        <title>Methylobacterium genome sequences: a reference blueprint to investigate microbial metabolism of C1 compounds from natural and industrial sources.</title>
        <authorList>
            <person name="Vuilleumier S."/>
            <person name="Chistoserdova L."/>
            <person name="Lee M.-C."/>
            <person name="Bringel F."/>
            <person name="Lajus A."/>
            <person name="Zhou Y."/>
            <person name="Gourion B."/>
            <person name="Barbe V."/>
            <person name="Chang J."/>
            <person name="Cruveiller S."/>
            <person name="Dossat C."/>
            <person name="Gillett W."/>
            <person name="Gruffaz C."/>
            <person name="Haugen E."/>
            <person name="Hourcade E."/>
            <person name="Levy R."/>
            <person name="Mangenot S."/>
            <person name="Muller E."/>
            <person name="Nadalig T."/>
            <person name="Pagni M."/>
            <person name="Penny C."/>
            <person name="Peyraud R."/>
            <person name="Robinson D.G."/>
            <person name="Roche D."/>
            <person name="Rouy Z."/>
            <person name="Saenampechek C."/>
            <person name="Salvignol G."/>
            <person name="Vallenet D."/>
            <person name="Wu Z."/>
            <person name="Marx C.J."/>
            <person name="Vorholt J.A."/>
            <person name="Olson M.V."/>
            <person name="Kaul R."/>
            <person name="Weissenbach J."/>
            <person name="Medigue C."/>
            <person name="Lidstrom M.E."/>
        </authorList>
    </citation>
    <scope>NUCLEOTIDE SEQUENCE [LARGE SCALE GENOMIC DNA]</scope>
    <source>
        <strain evidence="3">ATCC 14718 / DSM 1338 / JCM 2805 / NCIMB 9133 / AM1</strain>
    </source>
</reference>
<proteinExistence type="predicted"/>
<dbReference type="KEGG" id="mea:Mex_p30004"/>
<name>C5B6U7_METEA</name>
<dbReference type="HOGENOM" id="CLU_1208657_0_0_5"/>
<protein>
    <submittedName>
        <fullName evidence="2">Uncharacterized protein</fullName>
    </submittedName>
</protein>
<keyword evidence="3" id="KW-1185">Reference proteome</keyword>
<organism evidence="2 3">
    <name type="scientific">Methylorubrum extorquens (strain ATCC 14718 / DSM 1338 / JCM 2805 / NCIMB 9133 / AM1)</name>
    <name type="common">Methylobacterium extorquens</name>
    <dbReference type="NCBI Taxonomy" id="272630"/>
    <lineage>
        <taxon>Bacteria</taxon>
        <taxon>Pseudomonadati</taxon>
        <taxon>Pseudomonadota</taxon>
        <taxon>Alphaproteobacteria</taxon>
        <taxon>Hyphomicrobiales</taxon>
        <taxon>Methylobacteriaceae</taxon>
        <taxon>Methylorubrum</taxon>
    </lineage>
</organism>
<evidence type="ECO:0000256" key="1">
    <source>
        <dbReference type="SAM" id="MobiDB-lite"/>
    </source>
</evidence>
<feature type="region of interest" description="Disordered" evidence="1">
    <location>
        <begin position="190"/>
        <end position="229"/>
    </location>
</feature>